<sequence>MAVPCVRLALLLCLMIPATVASPRSLRKSPANASASRPTAFFEVDRPPRGGSGRRCSTLLMSASFGSTFDKPPATAAYSPPRCLLKAGGRASAISLAVLEWRAACRGPQLDRIFGVWLGGAELLRGSTAAPPPNGIVWSVSKDVTKYASLLAAAGNSTFAVYLGNLVNATLTGVYHANVTLHLYIRRTPTTKPPPAMAPADLIVPMSRPLPLNGGLWFPIQSAADVASKSVALPSNTYRAVLELYFSFHEDDELWYKNQPGYQNGPFREVTARVDAVLAGSVCPFPVIYPGGIHPLLWRPIAPIGSFNLPTYDIELTPFLGKLLDGKAHEFAFAVTNAVGVWYVGANLHLWLDPGGTSTTAGLVSYAAPPANTTSSKSDDPVDTHYHATANRLVSATGWVKSSYGNITTNATRTFALEYLLTFETLDLTIVADTGVVATDGAGGVLYSAQTHGNFPLGWVYQQNSLTVTHGLEETTVAAGQWSSAPPYQSLRITQSSLVEDEEGGGKSWGVRQTYRYNATDGCYFRNVTSSNYSVVSDHSNEFCVKGAASAEVGAVTAALLAMNLP</sequence>
<dbReference type="Gramene" id="TraesKAR4D01G0028900.1">
    <property type="protein sequence ID" value="cds.TraesKAR4D01G0028900.1"/>
    <property type="gene ID" value="TraesKAR4D01G0028900"/>
</dbReference>
<dbReference type="KEGG" id="taes:123096007"/>
<dbReference type="Proteomes" id="UP000019116">
    <property type="component" value="Chromosome 4D"/>
</dbReference>
<dbReference type="Gramene" id="TraesCS4D03G0115300.1">
    <property type="protein sequence ID" value="TraesCS4D03G0115300.1.CDS1"/>
    <property type="gene ID" value="TraesCS4D03G0115300"/>
</dbReference>
<feature type="signal peptide" evidence="1">
    <location>
        <begin position="1"/>
        <end position="21"/>
    </location>
</feature>
<dbReference type="GeneID" id="123096007"/>
<keyword evidence="4" id="KW-1185">Reference proteome</keyword>
<dbReference type="PANTHER" id="PTHR31104">
    <property type="entry name" value="PEPTIDE-N4-(N-ACETYL-BETA-GLUCOSAMINYL)ASPARAGINE AMIDASE A PROTEIN"/>
    <property type="match status" value="1"/>
</dbReference>
<dbReference type="RefSeq" id="XP_044373521.1">
    <property type="nucleotide sequence ID" value="XM_044517586.1"/>
</dbReference>
<dbReference type="Gramene" id="TraesSYM4D03G02457890.1">
    <property type="protein sequence ID" value="TraesSYM4D03G02457890.1.CDS1"/>
    <property type="gene ID" value="TraesSYM4D03G02457890"/>
</dbReference>
<dbReference type="Gramene" id="TraesJUL4D03G02449650.1">
    <property type="protein sequence ID" value="TraesJUL4D03G02449650.1.CDS1"/>
    <property type="gene ID" value="TraesJUL4D03G02449650"/>
</dbReference>
<reference evidence="3" key="2">
    <citation type="submission" date="2018-10" db="UniProtKB">
        <authorList>
            <consortium name="EnsemblPlants"/>
        </authorList>
    </citation>
    <scope>IDENTIFICATION</scope>
</reference>
<dbReference type="OrthoDB" id="1612078at2759"/>
<dbReference type="InterPro" id="IPR056948">
    <property type="entry name" value="PNGaseA_N"/>
</dbReference>
<dbReference type="EnsemblPlants" id="TraesCS4D02G061600.1">
    <property type="protein sequence ID" value="TraesCS4D02G061600.1.cds1"/>
    <property type="gene ID" value="TraesCS4D02G061600"/>
</dbReference>
<dbReference type="PaxDb" id="4565-Traes_4DS_227115BEB.1"/>
<dbReference type="OMA" id="KMNTRRT"/>
<dbReference type="Gramene" id="TraesMAC4D03G02429030.1">
    <property type="protein sequence ID" value="TraesMAC4D03G02429030.1.CDS1"/>
    <property type="gene ID" value="TraesMAC4D03G02429030"/>
</dbReference>
<organism evidence="3">
    <name type="scientific">Triticum aestivum</name>
    <name type="common">Wheat</name>
    <dbReference type="NCBI Taxonomy" id="4565"/>
    <lineage>
        <taxon>Eukaryota</taxon>
        <taxon>Viridiplantae</taxon>
        <taxon>Streptophyta</taxon>
        <taxon>Embryophyta</taxon>
        <taxon>Tracheophyta</taxon>
        <taxon>Spermatophyta</taxon>
        <taxon>Magnoliopsida</taxon>
        <taxon>Liliopsida</taxon>
        <taxon>Poales</taxon>
        <taxon>Poaceae</taxon>
        <taxon>BOP clade</taxon>
        <taxon>Pooideae</taxon>
        <taxon>Triticodae</taxon>
        <taxon>Triticeae</taxon>
        <taxon>Triticinae</taxon>
        <taxon>Triticum</taxon>
    </lineage>
</organism>
<dbReference type="Gramene" id="TraesCS4D02G061600.1">
    <property type="protein sequence ID" value="TraesCS4D02G061600.1.cds1"/>
    <property type="gene ID" value="TraesCS4D02G061600"/>
</dbReference>
<dbReference type="InterPro" id="IPR021102">
    <property type="entry name" value="PNGase_A"/>
</dbReference>
<proteinExistence type="predicted"/>
<feature type="domain" description="Peptide N-acetyl-beta-D-glucosaminyl asparaginase amidase A N-terminal" evidence="2">
    <location>
        <begin position="53"/>
        <end position="367"/>
    </location>
</feature>
<gene>
    <name evidence="3" type="primary">LOC123096007</name>
</gene>
<dbReference type="Gramene" id="TraesWEE_scaffold_124855_01G000100.1">
    <property type="protein sequence ID" value="TraesWEE_scaffold_124855_01G000100.1"/>
    <property type="gene ID" value="TraesWEE_scaffold_124855_01G000100"/>
</dbReference>
<accession>A0A3B6JE59</accession>
<dbReference type="Gramene" id="TraesPARA_EIv1.0_1419900.1">
    <property type="protein sequence ID" value="TraesPARA_EIv1.0_1419900.1.CDS1"/>
    <property type="gene ID" value="TraesPARA_EIv1.0_1419900"/>
</dbReference>
<feature type="chain" id="PRO_5043176104" description="Peptide N-acetyl-beta-D-glucosaminyl asparaginase amidase A N-terminal domain-containing protein" evidence="1">
    <location>
        <begin position="22"/>
        <end position="566"/>
    </location>
</feature>
<evidence type="ECO:0000313" key="4">
    <source>
        <dbReference type="Proteomes" id="UP000019116"/>
    </source>
</evidence>
<dbReference type="Gramene" id="TraesNOR4D03G02448680.1">
    <property type="protein sequence ID" value="TraesNOR4D03G02448680.1.CDS1"/>
    <property type="gene ID" value="TraesNOR4D03G02448680"/>
</dbReference>
<protein>
    <recommendedName>
        <fullName evidence="2">Peptide N-acetyl-beta-D-glucosaminyl asparaginase amidase A N-terminal domain-containing protein</fullName>
    </recommendedName>
</protein>
<dbReference type="STRING" id="4565.A0A3B6JE59"/>
<dbReference type="Gramene" id="TraesCAD_scaffold_021022_01G000100.1">
    <property type="protein sequence ID" value="TraesCAD_scaffold_021022_01G000100.1"/>
    <property type="gene ID" value="TraesCAD_scaffold_021022_01G000100"/>
</dbReference>
<dbReference type="Gramene" id="TraesLAC4D03G02384140.1">
    <property type="protein sequence ID" value="TraesLAC4D03G02384140.1.CDS1"/>
    <property type="gene ID" value="TraesLAC4D03G02384140"/>
</dbReference>
<keyword evidence="1" id="KW-0732">Signal</keyword>
<dbReference type="Gramene" id="TraesCLE_scaffold_027985_01G000200.1">
    <property type="protein sequence ID" value="TraesCLE_scaffold_027985_01G000200.1"/>
    <property type="gene ID" value="TraesCLE_scaffold_027985_01G000200"/>
</dbReference>
<dbReference type="Gramene" id="TraesLDM4D03G02432830.1">
    <property type="protein sequence ID" value="TraesLDM4D03G02432830.1.CDS1"/>
    <property type="gene ID" value="TraesLDM4D03G02432830"/>
</dbReference>
<dbReference type="Pfam" id="PF12222">
    <property type="entry name" value="PNGaseA"/>
    <property type="match status" value="1"/>
</dbReference>
<reference evidence="3" key="1">
    <citation type="submission" date="2018-08" db="EMBL/GenBank/DDBJ databases">
        <authorList>
            <person name="Rossello M."/>
        </authorList>
    </citation>
    <scope>NUCLEOTIDE SEQUENCE [LARGE SCALE GENOMIC DNA]</scope>
    <source>
        <strain evidence="3">cv. Chinese Spring</strain>
    </source>
</reference>
<dbReference type="Gramene" id="TraesSTA4D03G02425920.1">
    <property type="protein sequence ID" value="TraesSTA4D03G02425920.1.CDS1"/>
    <property type="gene ID" value="TraesSTA4D03G02425920"/>
</dbReference>
<dbReference type="Gramene" id="TraesARI4D03G02469360.1">
    <property type="protein sequence ID" value="TraesARI4D03G02469360.1.CDS1"/>
    <property type="gene ID" value="TraesARI4D03G02469360"/>
</dbReference>
<dbReference type="Gramene" id="TraesJAG4D03G02428090.1">
    <property type="protein sequence ID" value="TraesJAG4D03G02428090.1.CDS1"/>
    <property type="gene ID" value="TraesJAG4D03G02428090"/>
</dbReference>
<evidence type="ECO:0000313" key="3">
    <source>
        <dbReference type="EnsemblPlants" id="TraesCS4D02G061600.1.cds1"/>
    </source>
</evidence>
<dbReference type="Gramene" id="TraesROB_scaffold_036361_01G000100.1">
    <property type="protein sequence ID" value="TraesROB_scaffold_036361_01G000100.1"/>
    <property type="gene ID" value="TraesROB_scaffold_036361_01G000100"/>
</dbReference>
<evidence type="ECO:0000256" key="1">
    <source>
        <dbReference type="SAM" id="SignalP"/>
    </source>
</evidence>
<name>A0A3B6JE59_WHEAT</name>
<evidence type="ECO:0000259" key="2">
    <source>
        <dbReference type="Pfam" id="PF12222"/>
    </source>
</evidence>
<dbReference type="AlphaFoldDB" id="A0A3B6JE59"/>